<evidence type="ECO:0000313" key="2">
    <source>
        <dbReference type="Proteomes" id="UP001163603"/>
    </source>
</evidence>
<keyword evidence="2" id="KW-1185">Reference proteome</keyword>
<sequence>MGSRKDTDSGSSNGNGNLSEPLVDKRKESEVKSTPQKGSLFMVLFSTFIAVCGAFEFGSCVGYSSPAQFGIMEDLHQTYSEYSVFGSILTIGAVVGAITSGRFADWLGRKGAMRISSIVCIVGWIAIYLGFNSVHLDIGRFLTGCGIGVISYTVPVYIAEITPKNLRGALATANQLFITMGILFAYAVGAFVSWRTLALTGKILIRVEWSCPKRDYDNRTQLHPRSPLDGCLNFEAHFTLNLVAQAMAGQKEKFEAALKTLRGPDVDISRERTEIQESLALLRQLPEVKVLDMFNSRNFPFVFIGVGLMVFQQAIGINGIIYYAGQVFVSAGVSPSVGSILYSGLQVFATAFGATLMDRAGRRPLLMISVAGLLVGSLSIGTSFLLKEHGMAPEVAPVLALVGVMVYIAFFSVGTGPIPWVIMSEIFPLNLKGPAGSLVTLVNWLGSWAISYSFIFLFEWSSFGVFFLYAGFCVVSMVFTIKFVPETKGRTLEDIQASIR</sequence>
<evidence type="ECO:0000313" key="1">
    <source>
        <dbReference type="EMBL" id="KAJ0014484.1"/>
    </source>
</evidence>
<proteinExistence type="predicted"/>
<dbReference type="Proteomes" id="UP001163603">
    <property type="component" value="Chromosome 13"/>
</dbReference>
<accession>A0ACC0XB24</accession>
<organism evidence="1 2">
    <name type="scientific">Pistacia integerrima</name>
    <dbReference type="NCBI Taxonomy" id="434235"/>
    <lineage>
        <taxon>Eukaryota</taxon>
        <taxon>Viridiplantae</taxon>
        <taxon>Streptophyta</taxon>
        <taxon>Embryophyta</taxon>
        <taxon>Tracheophyta</taxon>
        <taxon>Spermatophyta</taxon>
        <taxon>Magnoliopsida</taxon>
        <taxon>eudicotyledons</taxon>
        <taxon>Gunneridae</taxon>
        <taxon>Pentapetalae</taxon>
        <taxon>rosids</taxon>
        <taxon>malvids</taxon>
        <taxon>Sapindales</taxon>
        <taxon>Anacardiaceae</taxon>
        <taxon>Pistacia</taxon>
    </lineage>
</organism>
<gene>
    <name evidence="1" type="ORF">Pint_19935</name>
</gene>
<reference evidence="2" key="1">
    <citation type="journal article" date="2023" name="G3 (Bethesda)">
        <title>Genome assembly and association tests identify interacting loci associated with vigor, precocity, and sex in interspecific pistachio rootstocks.</title>
        <authorList>
            <person name="Palmer W."/>
            <person name="Jacygrad E."/>
            <person name="Sagayaradj S."/>
            <person name="Cavanaugh K."/>
            <person name="Han R."/>
            <person name="Bertier L."/>
            <person name="Beede B."/>
            <person name="Kafkas S."/>
            <person name="Golino D."/>
            <person name="Preece J."/>
            <person name="Michelmore R."/>
        </authorList>
    </citation>
    <scope>NUCLEOTIDE SEQUENCE [LARGE SCALE GENOMIC DNA]</scope>
</reference>
<dbReference type="EMBL" id="CM047748">
    <property type="protein sequence ID" value="KAJ0014484.1"/>
    <property type="molecule type" value="Genomic_DNA"/>
</dbReference>
<name>A0ACC0XB24_9ROSI</name>
<comment type="caution">
    <text evidence="1">The sequence shown here is derived from an EMBL/GenBank/DDBJ whole genome shotgun (WGS) entry which is preliminary data.</text>
</comment>
<protein>
    <submittedName>
        <fullName evidence="1">Uncharacterized protein</fullName>
    </submittedName>
</protein>